<feature type="domain" description="Solute-binding protein family 3/N-terminal" evidence="3">
    <location>
        <begin position="39"/>
        <end position="260"/>
    </location>
</feature>
<dbReference type="EMBL" id="AZEG01000030">
    <property type="protein sequence ID" value="KRL36040.1"/>
    <property type="molecule type" value="Genomic_DNA"/>
</dbReference>
<dbReference type="PATRIC" id="fig|1423812.3.peg.1559"/>
<keyword evidence="1" id="KW-0732">Signal</keyword>
<gene>
    <name evidence="5" type="ORF">FD20_GL001469</name>
</gene>
<dbReference type="SMART" id="SM00079">
    <property type="entry name" value="PBPe"/>
    <property type="match status" value="1"/>
</dbReference>
<dbReference type="GO" id="GO:0015276">
    <property type="term" value="F:ligand-gated monoatomic ion channel activity"/>
    <property type="evidence" value="ECO:0007669"/>
    <property type="project" value="InterPro"/>
</dbReference>
<evidence type="ECO:0000259" key="4">
    <source>
        <dbReference type="SMART" id="SM00079"/>
    </source>
</evidence>
<dbReference type="CDD" id="cd13624">
    <property type="entry name" value="PBP2_Arg_Lys_His"/>
    <property type="match status" value="1"/>
</dbReference>
<dbReference type="InterPro" id="IPR001638">
    <property type="entry name" value="Solute-binding_3/MltF_N"/>
</dbReference>
<organism evidence="5 6">
    <name type="scientific">Liquorilactobacillus uvarum DSM 19971</name>
    <dbReference type="NCBI Taxonomy" id="1423812"/>
    <lineage>
        <taxon>Bacteria</taxon>
        <taxon>Bacillati</taxon>
        <taxon>Bacillota</taxon>
        <taxon>Bacilli</taxon>
        <taxon>Lactobacillales</taxon>
        <taxon>Lactobacillaceae</taxon>
        <taxon>Liquorilactobacillus</taxon>
    </lineage>
</organism>
<dbReference type="Gene3D" id="3.40.190.10">
    <property type="entry name" value="Periplasmic binding protein-like II"/>
    <property type="match status" value="2"/>
</dbReference>
<keyword evidence="2" id="KW-1133">Transmembrane helix</keyword>
<feature type="domain" description="Ionotropic glutamate receptor C-terminal" evidence="4">
    <location>
        <begin position="39"/>
        <end position="259"/>
    </location>
</feature>
<dbReference type="Pfam" id="PF00497">
    <property type="entry name" value="SBP_bac_3"/>
    <property type="match status" value="1"/>
</dbReference>
<feature type="transmembrane region" description="Helical" evidence="2">
    <location>
        <begin position="6"/>
        <end position="24"/>
    </location>
</feature>
<proteinExistence type="predicted"/>
<accession>A0A0R1Q5I2</accession>
<dbReference type="AlphaFoldDB" id="A0A0R1Q5I2"/>
<evidence type="ECO:0000313" key="6">
    <source>
        <dbReference type="Proteomes" id="UP000051155"/>
    </source>
</evidence>
<dbReference type="PANTHER" id="PTHR35936">
    <property type="entry name" value="MEMBRANE-BOUND LYTIC MUREIN TRANSGLYCOSYLASE F"/>
    <property type="match status" value="1"/>
</dbReference>
<keyword evidence="6" id="KW-1185">Reference proteome</keyword>
<keyword evidence="2" id="KW-0812">Transmembrane</keyword>
<dbReference type="GO" id="GO:0016020">
    <property type="term" value="C:membrane"/>
    <property type="evidence" value="ECO:0007669"/>
    <property type="project" value="InterPro"/>
</dbReference>
<dbReference type="RefSeq" id="WP_057738411.1">
    <property type="nucleotide sequence ID" value="NZ_AZEG01000030.1"/>
</dbReference>
<evidence type="ECO:0000256" key="2">
    <source>
        <dbReference type="SAM" id="Phobius"/>
    </source>
</evidence>
<sequence length="270" mass="30018">MKKGKIYGIVTCIIILFIAVVFGFSKMKGADSSKASNKTIRVLTYANWNPFEYLKNGKLVGFDVDLIKELSKEAGYKYTIKNASWESMFTQLQQGKADVGISGITITSDRGKTFAFSNPYFVSRQSIVVPQNSTVKSASDLKNSKIAVQTGSTGQEAAKKLFGKDNSKILATQSGVTFQMVMHGQADAAIGDNTNNEKFIENNKENKLKIVKDDKAFTPEYFGLMFPKGTSYKKAYDKALKKLIADGTYQKIYKKWFGVTPNTKELSKFK</sequence>
<evidence type="ECO:0000313" key="5">
    <source>
        <dbReference type="EMBL" id="KRL36040.1"/>
    </source>
</evidence>
<dbReference type="SMART" id="SM00062">
    <property type="entry name" value="PBPb"/>
    <property type="match status" value="1"/>
</dbReference>
<reference evidence="5 6" key="1">
    <citation type="journal article" date="2015" name="Genome Announc.">
        <title>Expanding the biotechnology potential of lactobacilli through comparative genomics of 213 strains and associated genera.</title>
        <authorList>
            <person name="Sun Z."/>
            <person name="Harris H.M."/>
            <person name="McCann A."/>
            <person name="Guo C."/>
            <person name="Argimon S."/>
            <person name="Zhang W."/>
            <person name="Yang X."/>
            <person name="Jeffery I.B."/>
            <person name="Cooney J.C."/>
            <person name="Kagawa T.F."/>
            <person name="Liu W."/>
            <person name="Song Y."/>
            <person name="Salvetti E."/>
            <person name="Wrobel A."/>
            <person name="Rasinkangas P."/>
            <person name="Parkhill J."/>
            <person name="Rea M.C."/>
            <person name="O'Sullivan O."/>
            <person name="Ritari J."/>
            <person name="Douillard F.P."/>
            <person name="Paul Ross R."/>
            <person name="Yang R."/>
            <person name="Briner A.E."/>
            <person name="Felis G.E."/>
            <person name="de Vos W.M."/>
            <person name="Barrangou R."/>
            <person name="Klaenhammer T.R."/>
            <person name="Caufield P.W."/>
            <person name="Cui Y."/>
            <person name="Zhang H."/>
            <person name="O'Toole P.W."/>
        </authorList>
    </citation>
    <scope>NUCLEOTIDE SEQUENCE [LARGE SCALE GENOMIC DNA]</scope>
    <source>
        <strain evidence="5 6">DSM 19971</strain>
    </source>
</reference>
<dbReference type="Proteomes" id="UP000051155">
    <property type="component" value="Unassembled WGS sequence"/>
</dbReference>
<keyword evidence="2" id="KW-0472">Membrane</keyword>
<dbReference type="STRING" id="1423812.FD20_GL001469"/>
<dbReference type="InterPro" id="IPR001320">
    <property type="entry name" value="Iontro_rcpt_C"/>
</dbReference>
<protein>
    <submittedName>
        <fullName evidence="5">ABC-type amino acid transport system, periplasmic component</fullName>
    </submittedName>
</protein>
<evidence type="ECO:0000259" key="3">
    <source>
        <dbReference type="SMART" id="SM00062"/>
    </source>
</evidence>
<dbReference type="SUPFAM" id="SSF53850">
    <property type="entry name" value="Periplasmic binding protein-like II"/>
    <property type="match status" value="1"/>
</dbReference>
<dbReference type="PANTHER" id="PTHR35936:SF17">
    <property type="entry name" value="ARGININE-BINDING EXTRACELLULAR PROTEIN ARTP"/>
    <property type="match status" value="1"/>
</dbReference>
<comment type="caution">
    <text evidence="5">The sequence shown here is derived from an EMBL/GenBank/DDBJ whole genome shotgun (WGS) entry which is preliminary data.</text>
</comment>
<dbReference type="OrthoDB" id="8613538at2"/>
<name>A0A0R1Q5I2_9LACO</name>
<evidence type="ECO:0000256" key="1">
    <source>
        <dbReference type="ARBA" id="ARBA00022729"/>
    </source>
</evidence>